<evidence type="ECO:0000313" key="2">
    <source>
        <dbReference type="Proteomes" id="UP000824782"/>
    </source>
</evidence>
<dbReference type="AlphaFoldDB" id="A0AAV7BL77"/>
<comment type="caution">
    <text evidence="1">The sequence shown here is derived from an EMBL/GenBank/DDBJ whole genome shotgun (WGS) entry which is preliminary data.</text>
</comment>
<name>A0AAV7BL77_ENGPU</name>
<accession>A0AAV7BL77</accession>
<dbReference type="Proteomes" id="UP000824782">
    <property type="component" value="Unassembled WGS sequence"/>
</dbReference>
<keyword evidence="2" id="KW-1185">Reference proteome</keyword>
<dbReference type="EMBL" id="WNYA01000005">
    <property type="protein sequence ID" value="KAG8573385.1"/>
    <property type="molecule type" value="Genomic_DNA"/>
</dbReference>
<evidence type="ECO:0000313" key="1">
    <source>
        <dbReference type="EMBL" id="KAG8573385.1"/>
    </source>
</evidence>
<organism evidence="1 2">
    <name type="scientific">Engystomops pustulosus</name>
    <name type="common">Tungara frog</name>
    <name type="synonym">Physalaemus pustulosus</name>
    <dbReference type="NCBI Taxonomy" id="76066"/>
    <lineage>
        <taxon>Eukaryota</taxon>
        <taxon>Metazoa</taxon>
        <taxon>Chordata</taxon>
        <taxon>Craniata</taxon>
        <taxon>Vertebrata</taxon>
        <taxon>Euteleostomi</taxon>
        <taxon>Amphibia</taxon>
        <taxon>Batrachia</taxon>
        <taxon>Anura</taxon>
        <taxon>Neobatrachia</taxon>
        <taxon>Hyloidea</taxon>
        <taxon>Leptodactylidae</taxon>
        <taxon>Leiuperinae</taxon>
        <taxon>Engystomops</taxon>
    </lineage>
</organism>
<protein>
    <submittedName>
        <fullName evidence="1">Uncharacterized protein</fullName>
    </submittedName>
</protein>
<proteinExistence type="predicted"/>
<reference evidence="1" key="1">
    <citation type="thesis" date="2020" institute="ProQuest LLC" country="789 East Eisenhower Parkway, Ann Arbor, MI, USA">
        <title>Comparative Genomics and Chromosome Evolution.</title>
        <authorList>
            <person name="Mudd A.B."/>
        </authorList>
    </citation>
    <scope>NUCLEOTIDE SEQUENCE</scope>
    <source>
        <strain evidence="1">237g6f4</strain>
        <tissue evidence="1">Blood</tissue>
    </source>
</reference>
<gene>
    <name evidence="1" type="ORF">GDO81_012382</name>
</gene>
<sequence length="86" mass="9948">MYVTIQDDLPIRSSVSDYVLQPNPAFIFKIWFRDPVHVLPLFCFLDFHSLLSVLFLSPLCQNIFSDTSFVTCKILDDIITVGLLFF</sequence>